<keyword evidence="6" id="KW-1185">Reference proteome</keyword>
<feature type="compositionally biased region" description="Basic and acidic residues" evidence="1">
    <location>
        <begin position="322"/>
        <end position="331"/>
    </location>
</feature>
<dbReference type="NCBIfam" id="TIGR04456">
    <property type="entry name" value="LruC_dom"/>
    <property type="match status" value="1"/>
</dbReference>
<sequence>MIMATNKQRLFAVTALAAAAALGLTGYTVTNNKIIWQYLGQVGTPTYGNLPYNTANGEPTHSAYTTNLSSLPIPDLPKTLLSRIGVMLPEGSNINNNTRVSLGSDEQTNLVLKAGLESDIYVSFLSEGAGYRNSVGYFTYDPANPPKSPADVKNELIFFPNASQDNETPFKVASSSRASTVKFHVSTGDKPVGVGFFIVADGWSGSRDLRLAGGLNASGTTRTPGVDENSSRKIYYSLKALNTLEPDDARNLRQHAILLNEERVAGRNGAPDFQRLVLGFEDMLRTGGDHDFNDVLLAVHVTPAGPENITNLTKISTIVAENKDSDGDGVKDTSSSSRDPIDAYPLDPTAASYKDYPSGTGWATLAYEDNWPNEGDYDLNDMVVRYRSREVKHAAGKVSRLEMNLRLDARGAGFRNGFALALPGILPDDVESATLITTGVNNQASEQTLAPLDKSLHKQAVFEIFKDAYAFQASQSDSNCKSLGFYNAAAGCPIAGFTEFKLVVKMKTKTSGSLTDRSPLYAGSFPATPYDPFLFRTEKPGIEVHLPGKKPSARADASLFNTGVDASKPGTSYTYMTSKGLPWALNIPALWDYPSEAVRVEAAYADFVSWAASGGSKNPTWYATPSDKTAPTYGKTDKASLQAAKTFRNGR</sequence>
<feature type="signal peptide" evidence="2">
    <location>
        <begin position="1"/>
        <end position="17"/>
    </location>
</feature>
<evidence type="ECO:0000256" key="1">
    <source>
        <dbReference type="SAM" id="MobiDB-lite"/>
    </source>
</evidence>
<feature type="region of interest" description="Disordered" evidence="1">
    <location>
        <begin position="322"/>
        <end position="346"/>
    </location>
</feature>
<gene>
    <name evidence="5" type="ORF">C6P61_03535</name>
</gene>
<accession>A0A2S9KHN6</accession>
<evidence type="ECO:0000256" key="2">
    <source>
        <dbReference type="SAM" id="SignalP"/>
    </source>
</evidence>
<dbReference type="Proteomes" id="UP000238326">
    <property type="component" value="Unassembled WGS sequence"/>
</dbReference>
<evidence type="ECO:0000313" key="6">
    <source>
        <dbReference type="Proteomes" id="UP000238326"/>
    </source>
</evidence>
<dbReference type="AlphaFoldDB" id="A0A2S9KHN6"/>
<organism evidence="5 6">
    <name type="scientific">Malikia spinosa</name>
    <dbReference type="NCBI Taxonomy" id="86180"/>
    <lineage>
        <taxon>Bacteria</taxon>
        <taxon>Pseudomonadati</taxon>
        <taxon>Pseudomonadota</taxon>
        <taxon>Betaproteobacteria</taxon>
        <taxon>Burkholderiales</taxon>
        <taxon>Comamonadaceae</taxon>
        <taxon>Malikia</taxon>
    </lineage>
</organism>
<keyword evidence="2" id="KW-0732">Signal</keyword>
<dbReference type="Pfam" id="PF16130">
    <property type="entry name" value="DUF4842"/>
    <property type="match status" value="1"/>
</dbReference>
<comment type="caution">
    <text evidence="5">The sequence shown here is derived from an EMBL/GenBank/DDBJ whole genome shotgun (WGS) entry which is preliminary data.</text>
</comment>
<dbReference type="InterPro" id="IPR031025">
    <property type="entry name" value="LruC_dom"/>
</dbReference>
<feature type="domain" description="DUF4842" evidence="4">
    <location>
        <begin position="396"/>
        <end position="622"/>
    </location>
</feature>
<dbReference type="InterPro" id="IPR032295">
    <property type="entry name" value="DUF4842"/>
</dbReference>
<protein>
    <recommendedName>
        <fullName evidence="7">LruC domain-containing protein</fullName>
    </recommendedName>
</protein>
<evidence type="ECO:0000313" key="5">
    <source>
        <dbReference type="EMBL" id="PRD69961.1"/>
    </source>
</evidence>
<evidence type="ECO:0008006" key="7">
    <source>
        <dbReference type="Google" id="ProtNLM"/>
    </source>
</evidence>
<proteinExistence type="predicted"/>
<feature type="region of interest" description="Disordered" evidence="1">
    <location>
        <begin position="622"/>
        <end position="651"/>
    </location>
</feature>
<reference evidence="5 6" key="1">
    <citation type="submission" date="2018-03" db="EMBL/GenBank/DDBJ databases">
        <title>Comparative genomics illustrates the genes involved in a hyperalkaliphilic mechanisms of Serpentinomonas isolated from highly-alkaline calcium-rich serpentinized springs.</title>
        <authorList>
            <person name="Suzuki S."/>
            <person name="Ishii S."/>
            <person name="Walworth N."/>
            <person name="Bird L."/>
            <person name="Kuenen J.G."/>
            <person name="Nealson K.H."/>
        </authorList>
    </citation>
    <scope>NUCLEOTIDE SEQUENCE [LARGE SCALE GENOMIC DNA]</scope>
    <source>
        <strain evidence="5 6">83</strain>
    </source>
</reference>
<feature type="chain" id="PRO_5015400741" description="LruC domain-containing protein" evidence="2">
    <location>
        <begin position="18"/>
        <end position="651"/>
    </location>
</feature>
<evidence type="ECO:0000259" key="4">
    <source>
        <dbReference type="Pfam" id="PF16130"/>
    </source>
</evidence>
<evidence type="ECO:0000259" key="3">
    <source>
        <dbReference type="Pfam" id="PF13448"/>
    </source>
</evidence>
<feature type="domain" description="DUF4114" evidence="3">
    <location>
        <begin position="194"/>
        <end position="301"/>
    </location>
</feature>
<dbReference type="InterPro" id="IPR025193">
    <property type="entry name" value="DUF4114"/>
</dbReference>
<dbReference type="Pfam" id="PF13448">
    <property type="entry name" value="DUF4114"/>
    <property type="match status" value="1"/>
</dbReference>
<dbReference type="EMBL" id="PVLR01000008">
    <property type="protein sequence ID" value="PRD69961.1"/>
    <property type="molecule type" value="Genomic_DNA"/>
</dbReference>
<name>A0A2S9KHN6_9BURK</name>